<proteinExistence type="predicted"/>
<comment type="caution">
    <text evidence="2">The sequence shown here is derived from an EMBL/GenBank/DDBJ whole genome shotgun (WGS) entry which is preliminary data.</text>
</comment>
<dbReference type="InterPro" id="IPR045860">
    <property type="entry name" value="Snake_toxin-like_sf"/>
</dbReference>
<keyword evidence="3" id="KW-1185">Reference proteome</keyword>
<dbReference type="EMBL" id="CAJGYM010000086">
    <property type="protein sequence ID" value="CAD6197112.1"/>
    <property type="molecule type" value="Genomic_DNA"/>
</dbReference>
<accession>A0A8S1HQE4</accession>
<dbReference type="AlphaFoldDB" id="A0A8S1HQE4"/>
<evidence type="ECO:0000313" key="3">
    <source>
        <dbReference type="Proteomes" id="UP000835052"/>
    </source>
</evidence>
<keyword evidence="1" id="KW-0732">Signal</keyword>
<evidence type="ECO:0000313" key="2">
    <source>
        <dbReference type="EMBL" id="CAD6197112.1"/>
    </source>
</evidence>
<feature type="chain" id="PRO_5035837291" description="UPAR/Ly6 domain-containing protein" evidence="1">
    <location>
        <begin position="21"/>
        <end position="133"/>
    </location>
</feature>
<dbReference type="Proteomes" id="UP000835052">
    <property type="component" value="Unassembled WGS sequence"/>
</dbReference>
<dbReference type="SUPFAM" id="SSF57302">
    <property type="entry name" value="Snake toxin-like"/>
    <property type="match status" value="1"/>
</dbReference>
<evidence type="ECO:0000256" key="1">
    <source>
        <dbReference type="SAM" id="SignalP"/>
    </source>
</evidence>
<dbReference type="OrthoDB" id="5837659at2759"/>
<gene>
    <name evidence="2" type="ORF">CAUJ_LOCUS13021</name>
</gene>
<name>A0A8S1HQE4_9PELO</name>
<reference evidence="2" key="1">
    <citation type="submission" date="2020-10" db="EMBL/GenBank/DDBJ databases">
        <authorList>
            <person name="Kikuchi T."/>
        </authorList>
    </citation>
    <scope>NUCLEOTIDE SEQUENCE</scope>
    <source>
        <strain evidence="2">NKZ352</strain>
    </source>
</reference>
<feature type="signal peptide" evidence="1">
    <location>
        <begin position="1"/>
        <end position="20"/>
    </location>
</feature>
<sequence>MASPLLVSLILAASFQAGWTLKCETCDGDTCEDVDRWIVESCLPSTAHCYQLGTKEGKVFRRGCADVPCNRLPGVDRDLMLEMTCTTCNRDMCNSNLKAYQNSGGGLTWKKSAVSIFSSFSSIFFCLSILYAV</sequence>
<evidence type="ECO:0008006" key="4">
    <source>
        <dbReference type="Google" id="ProtNLM"/>
    </source>
</evidence>
<organism evidence="2 3">
    <name type="scientific">Caenorhabditis auriculariae</name>
    <dbReference type="NCBI Taxonomy" id="2777116"/>
    <lineage>
        <taxon>Eukaryota</taxon>
        <taxon>Metazoa</taxon>
        <taxon>Ecdysozoa</taxon>
        <taxon>Nematoda</taxon>
        <taxon>Chromadorea</taxon>
        <taxon>Rhabditida</taxon>
        <taxon>Rhabditina</taxon>
        <taxon>Rhabditomorpha</taxon>
        <taxon>Rhabditoidea</taxon>
        <taxon>Rhabditidae</taxon>
        <taxon>Peloderinae</taxon>
        <taxon>Caenorhabditis</taxon>
    </lineage>
</organism>
<protein>
    <recommendedName>
        <fullName evidence="4">UPAR/Ly6 domain-containing protein</fullName>
    </recommendedName>
</protein>